<gene>
    <name evidence="9" type="primary">LOC115887188</name>
</gene>
<dbReference type="Pfam" id="PF13519">
    <property type="entry name" value="VWA_2"/>
    <property type="match status" value="1"/>
</dbReference>
<dbReference type="Proteomes" id="UP000504635">
    <property type="component" value="Unplaced"/>
</dbReference>
<dbReference type="FunCoup" id="A0A6J2YHN3">
    <property type="interactions" value="2501"/>
</dbReference>
<accession>A0A6J2YHN3</accession>
<evidence type="ECO:0000256" key="3">
    <source>
        <dbReference type="ARBA" id="ARBA00023242"/>
    </source>
</evidence>
<dbReference type="OrthoDB" id="2374335at2759"/>
<dbReference type="RefSeq" id="XP_030762400.1">
    <property type="nucleotide sequence ID" value="XM_030906540.1"/>
</dbReference>
<evidence type="ECO:0000259" key="6">
    <source>
        <dbReference type="Pfam" id="PF19435"/>
    </source>
</evidence>
<dbReference type="CDD" id="cd00198">
    <property type="entry name" value="vWFA"/>
    <property type="match status" value="1"/>
</dbReference>
<evidence type="ECO:0000313" key="8">
    <source>
        <dbReference type="Proteomes" id="UP000504635"/>
    </source>
</evidence>
<dbReference type="GO" id="GO:0032039">
    <property type="term" value="C:integrator complex"/>
    <property type="evidence" value="ECO:0007669"/>
    <property type="project" value="InterPro"/>
</dbReference>
<feature type="domain" description="VWFA" evidence="5">
    <location>
        <begin position="3"/>
        <end position="117"/>
    </location>
</feature>
<comment type="similarity">
    <text evidence="4">Belongs to the Integrator subunit 14 family.</text>
</comment>
<dbReference type="KEGG" id="soy:115887188"/>
<evidence type="ECO:0000256" key="2">
    <source>
        <dbReference type="ARBA" id="ARBA00016816"/>
    </source>
</evidence>
<dbReference type="SUPFAM" id="SSF53300">
    <property type="entry name" value="vWA-like"/>
    <property type="match status" value="1"/>
</dbReference>
<evidence type="ECO:0000256" key="4">
    <source>
        <dbReference type="ARBA" id="ARBA00061449"/>
    </source>
</evidence>
<dbReference type="Pfam" id="PF20504">
    <property type="entry name" value="IntS14_C"/>
    <property type="match status" value="1"/>
</dbReference>
<organism evidence="8 9">
    <name type="scientific">Sitophilus oryzae</name>
    <name type="common">Rice weevil</name>
    <name type="synonym">Curculio oryzae</name>
    <dbReference type="NCBI Taxonomy" id="7048"/>
    <lineage>
        <taxon>Eukaryota</taxon>
        <taxon>Metazoa</taxon>
        <taxon>Ecdysozoa</taxon>
        <taxon>Arthropoda</taxon>
        <taxon>Hexapoda</taxon>
        <taxon>Insecta</taxon>
        <taxon>Pterygota</taxon>
        <taxon>Neoptera</taxon>
        <taxon>Endopterygota</taxon>
        <taxon>Coleoptera</taxon>
        <taxon>Polyphaga</taxon>
        <taxon>Cucujiformia</taxon>
        <taxon>Curculionidae</taxon>
        <taxon>Dryophthorinae</taxon>
        <taxon>Sitophilus</taxon>
    </lineage>
</organism>
<dbReference type="GeneID" id="115887188"/>
<evidence type="ECO:0000259" key="7">
    <source>
        <dbReference type="Pfam" id="PF20504"/>
    </source>
</evidence>
<dbReference type="GO" id="GO:0034472">
    <property type="term" value="P:snRNA 3'-end processing"/>
    <property type="evidence" value="ECO:0007669"/>
    <property type="project" value="TreeGrafter"/>
</dbReference>
<keyword evidence="8" id="KW-1185">Reference proteome</keyword>
<feature type="domain" description="Integrator complex subunit 14 C-terminal" evidence="7">
    <location>
        <begin position="393"/>
        <end position="495"/>
    </location>
</feature>
<dbReference type="InterPro" id="IPR039841">
    <property type="entry name" value="INTS14"/>
</dbReference>
<keyword evidence="3" id="KW-0539">Nucleus</keyword>
<reference evidence="9" key="1">
    <citation type="submission" date="2025-08" db="UniProtKB">
        <authorList>
            <consortium name="RefSeq"/>
        </authorList>
    </citation>
    <scope>IDENTIFICATION</scope>
    <source>
        <tissue evidence="9">Gonads</tissue>
    </source>
</reference>
<evidence type="ECO:0000313" key="9">
    <source>
        <dbReference type="RefSeq" id="XP_030762400.1"/>
    </source>
</evidence>
<protein>
    <recommendedName>
        <fullName evidence="2">Integrator complex subunit 14</fullName>
    </recommendedName>
</protein>
<dbReference type="Gene3D" id="3.40.50.410">
    <property type="entry name" value="von Willebrand factor, type A domain"/>
    <property type="match status" value="1"/>
</dbReference>
<evidence type="ECO:0000256" key="1">
    <source>
        <dbReference type="ARBA" id="ARBA00004123"/>
    </source>
</evidence>
<dbReference type="InParanoid" id="A0A6J2YHN3"/>
<dbReference type="InterPro" id="IPR045814">
    <property type="entry name" value="IntS14_b-barrel"/>
</dbReference>
<dbReference type="InterPro" id="IPR036465">
    <property type="entry name" value="vWFA_dom_sf"/>
</dbReference>
<dbReference type="PANTHER" id="PTHR13532">
    <property type="match status" value="1"/>
</dbReference>
<feature type="domain" description="Integrator complex subunit 14 beta-barrel" evidence="6">
    <location>
        <begin position="208"/>
        <end position="351"/>
    </location>
</feature>
<dbReference type="PANTHER" id="PTHR13532:SF3">
    <property type="entry name" value="INTEGRATOR COMPLEX SUBUNIT 14"/>
    <property type="match status" value="1"/>
</dbReference>
<dbReference type="InterPro" id="IPR046471">
    <property type="entry name" value="IntS14_C"/>
</dbReference>
<dbReference type="Pfam" id="PF19435">
    <property type="entry name" value="IntS14_b-barrel"/>
    <property type="match status" value="1"/>
</dbReference>
<comment type="subcellular location">
    <subcellularLocation>
        <location evidence="1">Nucleus</location>
    </subcellularLocation>
</comment>
<dbReference type="AlphaFoldDB" id="A0A6J2YHN3"/>
<dbReference type="InterPro" id="IPR002035">
    <property type="entry name" value="VWF_A"/>
</dbReference>
<sequence>MPTVILLDASLSMTRPIQFIDGIETTRKQLAITGINAFLDHLSVHSKLEFIALIAFSSLYEERCSFTRDYNVIKSELKNIDDYDKTCLETAFHGVNQMILGEWGNNTVCQIILITDGSTGIGSMSLKETLTLDKAVGSMPFSLPFSFPAKLHVVCIAGANEPSFIKSRPLYQRLIDMSGYDGSIQVLEQLQSEADVITLFQKLSEEIYISFKGVLKCGSLDSKIILSPAPVAYTKITDFNSQTYNVSTLIEICGFISVADVGSPMAISRHLILPATASGKNDLTSTTIDLTDENSIDEGNTPSFCVLLHGALKVENMAALVAIGENWFGFVYSWADSKKKSNLMLTILPPGSDIIPWLGDLNELATTDMFPAEQAGTFPLRPSEKRSYSQNGVVWIRQAGLQSDIQKILRHARKLPGKTQQFYKELNRLRKAAVSLGFQDLLNGLSHIFERECMQLPDSAHPDCALQLQHAAEMLRKTQSRDIKFILLPLQTNYNSS</sequence>
<evidence type="ECO:0000259" key="5">
    <source>
        <dbReference type="Pfam" id="PF13519"/>
    </source>
</evidence>
<proteinExistence type="inferred from homology"/>
<name>A0A6J2YHN3_SITOR</name>